<comment type="similarity">
    <text evidence="2">Belongs to the virb1 family.</text>
</comment>
<feature type="domain" description="Transglycosylase SLT" evidence="3">
    <location>
        <begin position="68"/>
        <end position="179"/>
    </location>
</feature>
<organism evidence="5 6">
    <name type="scientific">Commensalibacter melissae</name>
    <dbReference type="NCBI Taxonomy" id="2070537"/>
    <lineage>
        <taxon>Bacteria</taxon>
        <taxon>Pseudomonadati</taxon>
        <taxon>Pseudomonadota</taxon>
        <taxon>Alphaproteobacteria</taxon>
        <taxon>Acetobacterales</taxon>
        <taxon>Acetobacteraceae</taxon>
    </lineage>
</organism>
<evidence type="ECO:0000256" key="2">
    <source>
        <dbReference type="ARBA" id="ARBA00009387"/>
    </source>
</evidence>
<dbReference type="Gene3D" id="1.10.530.10">
    <property type="match status" value="1"/>
</dbReference>
<dbReference type="SUPFAM" id="SSF53955">
    <property type="entry name" value="Lysozyme-like"/>
    <property type="match status" value="1"/>
</dbReference>
<feature type="domain" description="SPOR" evidence="4">
    <location>
        <begin position="323"/>
        <end position="401"/>
    </location>
</feature>
<evidence type="ECO:0000259" key="4">
    <source>
        <dbReference type="Pfam" id="PF05036"/>
    </source>
</evidence>
<evidence type="ECO:0000313" key="5">
    <source>
        <dbReference type="EMBL" id="PXY99784.1"/>
    </source>
</evidence>
<dbReference type="EMBL" id="QGLT01000004">
    <property type="protein sequence ID" value="PXY99784.1"/>
    <property type="molecule type" value="Genomic_DNA"/>
</dbReference>
<comment type="similarity">
    <text evidence="1">Belongs to the transglycosylase Slt family.</text>
</comment>
<evidence type="ECO:0000259" key="3">
    <source>
        <dbReference type="Pfam" id="PF01464"/>
    </source>
</evidence>
<dbReference type="InterPro" id="IPR007730">
    <property type="entry name" value="SPOR-like_dom"/>
</dbReference>
<sequence>MQETIRKNFYVPMQFLLLFSLLCLSACGGGKHSYNGKGGISSRYSNFMPGYPKKWNPPGPPLDPWGPYINQSSQRFNVPDQWIRAIILQETRGYQYYNKRPVTSPHGAKGLMQIKSTTYKDLAKRYNLGNDVYDPHDNIMAGTGYIRTLYNKYGAPGFVAAYHGGPGTLDAYLKRGTALPKATKNYMISVTPNLGNSVPMSGPFAIFGGPYAKKNTRTPLPLEAYYSPKTYIPVQMVTTAQVMPSESKNKLKKFIVKDNEHAIASDNANEPPIIIVPSNYHPAYDANIHNNSTSSNAYYSAKPKAPSIIRTSPSSRHYYISTKGNWNIQVGAFTSTDLANHAIAIAKQKAASLLVLAYPNIETVQKNGKTLYRAKLGGLSYATALQACNLLKVKRMNCVPVQ</sequence>
<dbReference type="PANTHER" id="PTHR37423">
    <property type="entry name" value="SOLUBLE LYTIC MUREIN TRANSGLYCOSYLASE-RELATED"/>
    <property type="match status" value="1"/>
</dbReference>
<accession>A0A318N0C9</accession>
<dbReference type="InterPro" id="IPR036680">
    <property type="entry name" value="SPOR-like_sf"/>
</dbReference>
<name>A0A318N0C9_9PROT</name>
<dbReference type="Pfam" id="PF05036">
    <property type="entry name" value="SPOR"/>
    <property type="match status" value="1"/>
</dbReference>
<dbReference type="CDD" id="cd00254">
    <property type="entry name" value="LT-like"/>
    <property type="match status" value="1"/>
</dbReference>
<reference evidence="5 6" key="1">
    <citation type="submission" date="2018-05" db="EMBL/GenBank/DDBJ databases">
        <title>Reference genomes for bee gut microbiota database.</title>
        <authorList>
            <person name="Ellegaard K.M."/>
        </authorList>
    </citation>
    <scope>NUCLEOTIDE SEQUENCE [LARGE SCALE GENOMIC DNA]</scope>
    <source>
        <strain evidence="5 6">ESL0284</strain>
    </source>
</reference>
<dbReference type="RefSeq" id="WP_110439404.1">
    <property type="nucleotide sequence ID" value="NZ_CP046393.1"/>
</dbReference>
<dbReference type="Gene3D" id="3.30.70.1070">
    <property type="entry name" value="Sporulation related repeat"/>
    <property type="match status" value="1"/>
</dbReference>
<dbReference type="GO" id="GO:0042834">
    <property type="term" value="F:peptidoglycan binding"/>
    <property type="evidence" value="ECO:0007669"/>
    <property type="project" value="InterPro"/>
</dbReference>
<dbReference type="InterPro" id="IPR008258">
    <property type="entry name" value="Transglycosylase_SLT_dom_1"/>
</dbReference>
<dbReference type="Pfam" id="PF01464">
    <property type="entry name" value="SLT"/>
    <property type="match status" value="1"/>
</dbReference>
<proteinExistence type="inferred from homology"/>
<protein>
    <recommendedName>
        <fullName evidence="7">Murein transglycosylase</fullName>
    </recommendedName>
</protein>
<evidence type="ECO:0000256" key="1">
    <source>
        <dbReference type="ARBA" id="ARBA00007734"/>
    </source>
</evidence>
<dbReference type="OrthoDB" id="9801695at2"/>
<gene>
    <name evidence="5" type="ORF">DK869_07540</name>
</gene>
<dbReference type="Proteomes" id="UP000247565">
    <property type="component" value="Unassembled WGS sequence"/>
</dbReference>
<evidence type="ECO:0000313" key="6">
    <source>
        <dbReference type="Proteomes" id="UP000247565"/>
    </source>
</evidence>
<comment type="caution">
    <text evidence="5">The sequence shown here is derived from an EMBL/GenBank/DDBJ whole genome shotgun (WGS) entry which is preliminary data.</text>
</comment>
<evidence type="ECO:0008006" key="7">
    <source>
        <dbReference type="Google" id="ProtNLM"/>
    </source>
</evidence>
<dbReference type="InterPro" id="IPR023346">
    <property type="entry name" value="Lysozyme-like_dom_sf"/>
</dbReference>
<keyword evidence="6" id="KW-1185">Reference proteome</keyword>
<dbReference type="AlphaFoldDB" id="A0A318N0C9"/>
<dbReference type="PANTHER" id="PTHR37423:SF2">
    <property type="entry name" value="MEMBRANE-BOUND LYTIC MUREIN TRANSGLYCOSYLASE C"/>
    <property type="match status" value="1"/>
</dbReference>